<evidence type="ECO:0000256" key="4">
    <source>
        <dbReference type="SAM" id="SignalP"/>
    </source>
</evidence>
<name>A0A1H3YVC1_9BACT</name>
<accession>A0A1H3YVC1</accession>
<dbReference type="PRINTS" id="PR00118">
    <property type="entry name" value="BLACTAMASEA"/>
</dbReference>
<dbReference type="STRING" id="408074.SAMN05660909_00963"/>
<dbReference type="PANTHER" id="PTHR35333:SF3">
    <property type="entry name" value="BETA-LACTAMASE-TYPE TRANSPEPTIDASE FOLD CONTAINING PROTEIN"/>
    <property type="match status" value="1"/>
</dbReference>
<evidence type="ECO:0000256" key="2">
    <source>
        <dbReference type="ARBA" id="ARBA00009009"/>
    </source>
</evidence>
<dbReference type="PANTHER" id="PTHR35333">
    <property type="entry name" value="BETA-LACTAMASE"/>
    <property type="match status" value="1"/>
</dbReference>
<dbReference type="GO" id="GO:0030655">
    <property type="term" value="P:beta-lactam antibiotic catabolic process"/>
    <property type="evidence" value="ECO:0007669"/>
    <property type="project" value="InterPro"/>
</dbReference>
<dbReference type="InterPro" id="IPR045155">
    <property type="entry name" value="Beta-lactam_cat"/>
</dbReference>
<dbReference type="SUPFAM" id="SSF56601">
    <property type="entry name" value="beta-lactamase/transpeptidase-like"/>
    <property type="match status" value="1"/>
</dbReference>
<dbReference type="EC" id="3.5.2.6" evidence="3"/>
<dbReference type="NCBIfam" id="NF033103">
    <property type="entry name" value="bla_class_A"/>
    <property type="match status" value="1"/>
</dbReference>
<evidence type="ECO:0000256" key="1">
    <source>
        <dbReference type="ARBA" id="ARBA00001526"/>
    </source>
</evidence>
<feature type="chain" id="PRO_5011610286" description="beta-lactamase" evidence="4">
    <location>
        <begin position="19"/>
        <end position="299"/>
    </location>
</feature>
<dbReference type="Pfam" id="PF13354">
    <property type="entry name" value="Beta-lactamase2"/>
    <property type="match status" value="1"/>
</dbReference>
<dbReference type="InterPro" id="IPR012338">
    <property type="entry name" value="Beta-lactam/transpept-like"/>
</dbReference>
<dbReference type="EMBL" id="FNRL01000003">
    <property type="protein sequence ID" value="SEA15002.1"/>
    <property type="molecule type" value="Genomic_DNA"/>
</dbReference>
<dbReference type="AlphaFoldDB" id="A0A1H3YVC1"/>
<dbReference type="OrthoDB" id="9772863at2"/>
<evidence type="ECO:0000259" key="5">
    <source>
        <dbReference type="Pfam" id="PF13354"/>
    </source>
</evidence>
<keyword evidence="7" id="KW-1185">Reference proteome</keyword>
<dbReference type="InterPro" id="IPR000871">
    <property type="entry name" value="Beta-lactam_class-A"/>
</dbReference>
<comment type="catalytic activity">
    <reaction evidence="1">
        <text>a beta-lactam + H2O = a substituted beta-amino acid</text>
        <dbReference type="Rhea" id="RHEA:20401"/>
        <dbReference type="ChEBI" id="CHEBI:15377"/>
        <dbReference type="ChEBI" id="CHEBI:35627"/>
        <dbReference type="ChEBI" id="CHEBI:140347"/>
        <dbReference type="EC" id="3.5.2.6"/>
    </reaction>
</comment>
<dbReference type="GO" id="GO:0008800">
    <property type="term" value="F:beta-lactamase activity"/>
    <property type="evidence" value="ECO:0007669"/>
    <property type="project" value="UniProtKB-EC"/>
</dbReference>
<evidence type="ECO:0000313" key="6">
    <source>
        <dbReference type="EMBL" id="SEA15002.1"/>
    </source>
</evidence>
<sequence length="299" mass="32913">MKKIILAAGLFCSTLYTAQAQKAGWRKEITGTAASVKARVGVSVLSDRDTLTIRGNKRFPMQSVFKFHLGLLVMHLVDEGKLSLQQQVHFTPEDMALKSWSPIAKKYPGGNVDLSLEEVLKSTVSTSDNIGCDKLFELVGGPAALNKYLHGLGATDLSIVATEKEMHADWDVQYRNWTTPREATRLLKAFDEGKILKPASRDVMMRFMTTNTNINDRLSGLLPAGTKVAHKTGTSDTNKAGLTAATNDIGIVALPDGRHYYIAVFVSDSWEQGAKNNRVIAEISRKAWDHLVARQREGL</sequence>
<feature type="signal peptide" evidence="4">
    <location>
        <begin position="1"/>
        <end position="18"/>
    </location>
</feature>
<keyword evidence="4" id="KW-0732">Signal</keyword>
<dbReference type="Proteomes" id="UP000199656">
    <property type="component" value="Unassembled WGS sequence"/>
</dbReference>
<organism evidence="6 7">
    <name type="scientific">Chitinophaga terrae</name>
    <name type="common">ex Kim and Jung 2007</name>
    <dbReference type="NCBI Taxonomy" id="408074"/>
    <lineage>
        <taxon>Bacteria</taxon>
        <taxon>Pseudomonadati</taxon>
        <taxon>Bacteroidota</taxon>
        <taxon>Chitinophagia</taxon>
        <taxon>Chitinophagales</taxon>
        <taxon>Chitinophagaceae</taxon>
        <taxon>Chitinophaga</taxon>
    </lineage>
</organism>
<reference evidence="7" key="1">
    <citation type="submission" date="2016-10" db="EMBL/GenBank/DDBJ databases">
        <authorList>
            <person name="Varghese N."/>
            <person name="Submissions S."/>
        </authorList>
    </citation>
    <scope>NUCLEOTIDE SEQUENCE [LARGE SCALE GENOMIC DNA]</scope>
    <source>
        <strain evidence="7">DSM 23920</strain>
    </source>
</reference>
<evidence type="ECO:0000313" key="7">
    <source>
        <dbReference type="Proteomes" id="UP000199656"/>
    </source>
</evidence>
<gene>
    <name evidence="6" type="ORF">SAMN05660909_00963</name>
</gene>
<evidence type="ECO:0000256" key="3">
    <source>
        <dbReference type="ARBA" id="ARBA00012865"/>
    </source>
</evidence>
<comment type="similarity">
    <text evidence="2">Belongs to the class-A beta-lactamase family.</text>
</comment>
<proteinExistence type="inferred from homology"/>
<dbReference type="Gene3D" id="3.40.710.10">
    <property type="entry name" value="DD-peptidase/beta-lactamase superfamily"/>
    <property type="match status" value="1"/>
</dbReference>
<feature type="domain" description="Beta-lactamase class A catalytic" evidence="5">
    <location>
        <begin position="42"/>
        <end position="266"/>
    </location>
</feature>
<dbReference type="NCBIfam" id="NF012099">
    <property type="entry name" value="SubclassA2"/>
    <property type="match status" value="1"/>
</dbReference>
<protein>
    <recommendedName>
        <fullName evidence="3">beta-lactamase</fullName>
        <ecNumber evidence="3">3.5.2.6</ecNumber>
    </recommendedName>
</protein>
<dbReference type="GO" id="GO:0046677">
    <property type="term" value="P:response to antibiotic"/>
    <property type="evidence" value="ECO:0007669"/>
    <property type="project" value="InterPro"/>
</dbReference>
<dbReference type="RefSeq" id="WP_089759221.1">
    <property type="nucleotide sequence ID" value="NZ_BKAT01000002.1"/>
</dbReference>